<dbReference type="Proteomes" id="UP000565745">
    <property type="component" value="Unassembled WGS sequence"/>
</dbReference>
<reference evidence="1 2" key="1">
    <citation type="submission" date="2020-08" db="EMBL/GenBank/DDBJ databases">
        <title>Genomic Encyclopedia of Type Strains, Phase IV (KMG-IV): sequencing the most valuable type-strain genomes for metagenomic binning, comparative biology and taxonomic classification.</title>
        <authorList>
            <person name="Goeker M."/>
        </authorList>
    </citation>
    <scope>NUCLEOTIDE SEQUENCE [LARGE SCALE GENOMIC DNA]</scope>
    <source>
        <strain evidence="1 2">DSM 101015</strain>
    </source>
</reference>
<organism evidence="1 2">
    <name type="scientific">Sulfitobacter noctilucicola</name>
    <dbReference type="NCBI Taxonomy" id="1342301"/>
    <lineage>
        <taxon>Bacteria</taxon>
        <taxon>Pseudomonadati</taxon>
        <taxon>Pseudomonadota</taxon>
        <taxon>Alphaproteobacteria</taxon>
        <taxon>Rhodobacterales</taxon>
        <taxon>Roseobacteraceae</taxon>
        <taxon>Sulfitobacter</taxon>
    </lineage>
</organism>
<keyword evidence="2" id="KW-1185">Reference proteome</keyword>
<dbReference type="AlphaFoldDB" id="A0A7W6Q3A9"/>
<dbReference type="EMBL" id="JACIFU010000002">
    <property type="protein sequence ID" value="MBB4173990.1"/>
    <property type="molecule type" value="Genomic_DNA"/>
</dbReference>
<name>A0A7W6Q3A9_9RHOB</name>
<evidence type="ECO:0000313" key="2">
    <source>
        <dbReference type="Proteomes" id="UP000565745"/>
    </source>
</evidence>
<protein>
    <recommendedName>
        <fullName evidence="3">DUF1499 domain-containing protein</fullName>
    </recommendedName>
</protein>
<proteinExistence type="predicted"/>
<dbReference type="InterPro" id="IPR010865">
    <property type="entry name" value="DUF1499"/>
</dbReference>
<evidence type="ECO:0000313" key="1">
    <source>
        <dbReference type="EMBL" id="MBB4173990.1"/>
    </source>
</evidence>
<dbReference type="RefSeq" id="WP_025057194.1">
    <property type="nucleotide sequence ID" value="NZ_JACIFU010000002.1"/>
</dbReference>
<gene>
    <name evidence="1" type="ORF">GGR93_001763</name>
</gene>
<sequence>MIFWILVLVVIGVFAFVRLAPSDPQRWHRQSNVAGMGESRPASGYVWREPVTDDGLARLKALDDVIRDTPRTKVLIGSVAEGKITYVTRSKVCGFPDYTTIGIYEGPVQGVQTRYLEINARLRFGKSDLGVNRNRVQGWIASVEG</sequence>
<comment type="caution">
    <text evidence="1">The sequence shown here is derived from an EMBL/GenBank/DDBJ whole genome shotgun (WGS) entry which is preliminary data.</text>
</comment>
<dbReference type="Pfam" id="PF07386">
    <property type="entry name" value="DUF1499"/>
    <property type="match status" value="1"/>
</dbReference>
<evidence type="ECO:0008006" key="3">
    <source>
        <dbReference type="Google" id="ProtNLM"/>
    </source>
</evidence>
<accession>A0A7W6Q3A9</accession>